<dbReference type="Gene3D" id="3.30.50.10">
    <property type="entry name" value="Erythroid Transcription Factor GATA-1, subunit A"/>
    <property type="match status" value="1"/>
</dbReference>
<feature type="domain" description="Nuclear receptor" evidence="9">
    <location>
        <begin position="46"/>
        <end position="111"/>
    </location>
</feature>
<evidence type="ECO:0000256" key="6">
    <source>
        <dbReference type="ARBA" id="ARBA00023163"/>
    </source>
</evidence>
<evidence type="ECO:0000256" key="3">
    <source>
        <dbReference type="ARBA" id="ARBA00022833"/>
    </source>
</evidence>
<organism evidence="10 11">
    <name type="scientific">Trichinella pseudospiralis</name>
    <name type="common">Parasitic roundworm</name>
    <dbReference type="NCBI Taxonomy" id="6337"/>
    <lineage>
        <taxon>Eukaryota</taxon>
        <taxon>Metazoa</taxon>
        <taxon>Ecdysozoa</taxon>
        <taxon>Nematoda</taxon>
        <taxon>Enoplea</taxon>
        <taxon>Dorylaimia</taxon>
        <taxon>Trichinellida</taxon>
        <taxon>Trichinellidae</taxon>
        <taxon>Trichinella</taxon>
    </lineage>
</organism>
<keyword evidence="2" id="KW-0863">Zinc-finger</keyword>
<keyword evidence="7 10" id="KW-0675">Receptor</keyword>
<keyword evidence="5" id="KW-0238">DNA-binding</keyword>
<dbReference type="AlphaFoldDB" id="A0A0V0Y0F0"/>
<dbReference type="GO" id="GO:0043565">
    <property type="term" value="F:sequence-specific DNA binding"/>
    <property type="evidence" value="ECO:0007669"/>
    <property type="project" value="InterPro"/>
</dbReference>
<evidence type="ECO:0000256" key="8">
    <source>
        <dbReference type="ARBA" id="ARBA00023242"/>
    </source>
</evidence>
<evidence type="ECO:0000256" key="5">
    <source>
        <dbReference type="ARBA" id="ARBA00023125"/>
    </source>
</evidence>
<name>A0A0V0Y0F0_TRIPS</name>
<keyword evidence="3" id="KW-0862">Zinc</keyword>
<reference evidence="10 11" key="1">
    <citation type="submission" date="2015-01" db="EMBL/GenBank/DDBJ databases">
        <title>Evolution of Trichinella species and genotypes.</title>
        <authorList>
            <person name="Korhonen P.K."/>
            <person name="Edoardo P."/>
            <person name="Giuseppe L.R."/>
            <person name="Gasser R.B."/>
        </authorList>
    </citation>
    <scope>NUCLEOTIDE SEQUENCE [LARGE SCALE GENOMIC DNA]</scope>
    <source>
        <strain evidence="10">ISS141</strain>
    </source>
</reference>
<protein>
    <submittedName>
        <fullName evidence="10">Retinoic acid receptor gamma</fullName>
    </submittedName>
</protein>
<keyword evidence="6" id="KW-0804">Transcription</keyword>
<keyword evidence="8" id="KW-0539">Nucleus</keyword>
<dbReference type="SUPFAM" id="SSF57716">
    <property type="entry name" value="Glucocorticoid receptor-like (DNA-binding domain)"/>
    <property type="match status" value="1"/>
</dbReference>
<sequence length="111" mass="12726">MQNNDLAESDIPSITVNPVPVAKEEHIHSQQPLAGTGQSLLQQKKFHNQRIYSKPGYCACDFHYGRVSCEGCKGFFRGTVQRNLRYSCHKATRCEINRQTRTSCQAYQYQQ</sequence>
<proteinExistence type="predicted"/>
<keyword evidence="1" id="KW-0479">Metal-binding</keyword>
<dbReference type="Proteomes" id="UP000054815">
    <property type="component" value="Unassembled WGS sequence"/>
</dbReference>
<evidence type="ECO:0000256" key="1">
    <source>
        <dbReference type="ARBA" id="ARBA00022723"/>
    </source>
</evidence>
<evidence type="ECO:0000313" key="10">
    <source>
        <dbReference type="EMBL" id="KRX93814.1"/>
    </source>
</evidence>
<evidence type="ECO:0000256" key="7">
    <source>
        <dbReference type="ARBA" id="ARBA00023170"/>
    </source>
</evidence>
<dbReference type="InterPro" id="IPR050200">
    <property type="entry name" value="Nuclear_hormone_rcpt_NR3"/>
</dbReference>
<gene>
    <name evidence="10" type="primary">rarg</name>
    <name evidence="10" type="ORF">T4E_12128</name>
</gene>
<dbReference type="PANTHER" id="PTHR48092">
    <property type="entry name" value="KNIRPS-RELATED PROTEIN-RELATED"/>
    <property type="match status" value="1"/>
</dbReference>
<dbReference type="STRING" id="6337.A0A0V0Y0F0"/>
<dbReference type="Pfam" id="PF00105">
    <property type="entry name" value="zf-C4"/>
    <property type="match status" value="1"/>
</dbReference>
<evidence type="ECO:0000256" key="2">
    <source>
        <dbReference type="ARBA" id="ARBA00022771"/>
    </source>
</evidence>
<evidence type="ECO:0000313" key="11">
    <source>
        <dbReference type="Proteomes" id="UP000054815"/>
    </source>
</evidence>
<comment type="caution">
    <text evidence="10">The sequence shown here is derived from an EMBL/GenBank/DDBJ whole genome shotgun (WGS) entry which is preliminary data.</text>
</comment>
<dbReference type="InterPro" id="IPR001628">
    <property type="entry name" value="Znf_hrmn_rcpt"/>
</dbReference>
<dbReference type="InterPro" id="IPR013088">
    <property type="entry name" value="Znf_NHR/GATA"/>
</dbReference>
<dbReference type="GO" id="GO:0008270">
    <property type="term" value="F:zinc ion binding"/>
    <property type="evidence" value="ECO:0007669"/>
    <property type="project" value="UniProtKB-KW"/>
</dbReference>
<evidence type="ECO:0000256" key="4">
    <source>
        <dbReference type="ARBA" id="ARBA00023015"/>
    </source>
</evidence>
<dbReference type="PROSITE" id="PS51030">
    <property type="entry name" value="NUCLEAR_REC_DBD_2"/>
    <property type="match status" value="1"/>
</dbReference>
<dbReference type="GO" id="GO:0003700">
    <property type="term" value="F:DNA-binding transcription factor activity"/>
    <property type="evidence" value="ECO:0007669"/>
    <property type="project" value="InterPro"/>
</dbReference>
<dbReference type="EMBL" id="JYDU01000082">
    <property type="protein sequence ID" value="KRX93814.1"/>
    <property type="molecule type" value="Genomic_DNA"/>
</dbReference>
<evidence type="ECO:0000259" key="9">
    <source>
        <dbReference type="PROSITE" id="PS51030"/>
    </source>
</evidence>
<accession>A0A0V0Y0F0</accession>
<dbReference type="SMART" id="SM00399">
    <property type="entry name" value="ZnF_C4"/>
    <property type="match status" value="1"/>
</dbReference>
<keyword evidence="4" id="KW-0805">Transcription regulation</keyword>